<proteinExistence type="predicted"/>
<comment type="caution">
    <text evidence="1">The sequence shown here is derived from an EMBL/GenBank/DDBJ whole genome shotgun (WGS) entry which is preliminary data.</text>
</comment>
<dbReference type="InterPro" id="IPR036410">
    <property type="entry name" value="HSP_DnaJ_Cys-rich_dom_sf"/>
</dbReference>
<dbReference type="Gene3D" id="2.10.230.10">
    <property type="entry name" value="Heat shock protein DnaJ, cysteine-rich domain"/>
    <property type="match status" value="1"/>
</dbReference>
<dbReference type="EMBL" id="AAXW01000065">
    <property type="protein sequence ID" value="EAZ88815.1"/>
    <property type="molecule type" value="Genomic_DNA"/>
</dbReference>
<organism evidence="1 2">
    <name type="scientific">Crocosphaera chwakensis CCY0110</name>
    <dbReference type="NCBI Taxonomy" id="391612"/>
    <lineage>
        <taxon>Bacteria</taxon>
        <taxon>Bacillati</taxon>
        <taxon>Cyanobacteriota</taxon>
        <taxon>Cyanophyceae</taxon>
        <taxon>Oscillatoriophycideae</taxon>
        <taxon>Chroococcales</taxon>
        <taxon>Aphanothecaceae</taxon>
        <taxon>Crocosphaera</taxon>
        <taxon>Crocosphaera chwakensis</taxon>
    </lineage>
</organism>
<protein>
    <submittedName>
        <fullName evidence="1">Uncharacterized protein</fullName>
    </submittedName>
</protein>
<evidence type="ECO:0000313" key="1">
    <source>
        <dbReference type="EMBL" id="EAZ88815.1"/>
    </source>
</evidence>
<sequence>MKKQKICHYCEGKGYVEIRDCTAEIQREETCVFYEGTGYIIEEKEANN</sequence>
<dbReference type="Proteomes" id="UP000003781">
    <property type="component" value="Unassembled WGS sequence"/>
</dbReference>
<dbReference type="eggNOG" id="COG0484">
    <property type="taxonomic scope" value="Bacteria"/>
</dbReference>
<accession>A3IXG8</accession>
<keyword evidence="2" id="KW-1185">Reference proteome</keyword>
<name>A3IXG8_9CHRO</name>
<reference evidence="1 2" key="1">
    <citation type="submission" date="2007-03" db="EMBL/GenBank/DDBJ databases">
        <authorList>
            <person name="Stal L."/>
            <person name="Ferriera S."/>
            <person name="Johnson J."/>
            <person name="Kravitz S."/>
            <person name="Beeson K."/>
            <person name="Sutton G."/>
            <person name="Rogers Y.-H."/>
            <person name="Friedman R."/>
            <person name="Frazier M."/>
            <person name="Venter J.C."/>
        </authorList>
    </citation>
    <scope>NUCLEOTIDE SEQUENCE [LARGE SCALE GENOMIC DNA]</scope>
    <source>
        <strain evidence="1 2">CCY0110</strain>
    </source>
</reference>
<evidence type="ECO:0000313" key="2">
    <source>
        <dbReference type="Proteomes" id="UP000003781"/>
    </source>
</evidence>
<dbReference type="RefSeq" id="WP_008278075.1">
    <property type="nucleotide sequence ID" value="NZ_AAXW01000065.1"/>
</dbReference>
<dbReference type="AlphaFoldDB" id="A3IXG8"/>
<dbReference type="SUPFAM" id="SSF57938">
    <property type="entry name" value="DnaJ/Hsp40 cysteine-rich domain"/>
    <property type="match status" value="1"/>
</dbReference>
<gene>
    <name evidence="1" type="ORF">CY0110_11872</name>
</gene>